<dbReference type="GO" id="GO:0005759">
    <property type="term" value="C:mitochondrial matrix"/>
    <property type="evidence" value="ECO:0007669"/>
    <property type="project" value="UniProtKB-UniRule"/>
</dbReference>
<evidence type="ECO:0000256" key="4">
    <source>
        <dbReference type="ARBA" id="ARBA00022801"/>
    </source>
</evidence>
<keyword evidence="5 8" id="KW-0496">Mitochondrion</keyword>
<feature type="binding site" evidence="8">
    <location>
        <begin position="279"/>
        <end position="282"/>
    </location>
    <ligand>
        <name>GTP</name>
        <dbReference type="ChEBI" id="CHEBI:37565"/>
    </ligand>
</feature>
<dbReference type="PANTHER" id="PTHR43512">
    <property type="entry name" value="TRANSLATION FACTOR GUF1-RELATED"/>
    <property type="match status" value="1"/>
</dbReference>
<evidence type="ECO:0000256" key="6">
    <source>
        <dbReference type="ARBA" id="ARBA00023134"/>
    </source>
</evidence>
<keyword evidence="2 8" id="KW-0547">Nucleotide-binding</keyword>
<feature type="domain" description="Tr-type G" evidence="9">
    <location>
        <begin position="11"/>
        <end position="332"/>
    </location>
</feature>
<evidence type="ECO:0000256" key="7">
    <source>
        <dbReference type="ARBA" id="ARBA00023136"/>
    </source>
</evidence>
<keyword evidence="3 8" id="KW-0999">Mitochondrion inner membrane</keyword>
<evidence type="ECO:0000256" key="8">
    <source>
        <dbReference type="HAMAP-Rule" id="MF_03137"/>
    </source>
</evidence>
<dbReference type="InterPro" id="IPR035647">
    <property type="entry name" value="EFG_III/V"/>
</dbReference>
<evidence type="ECO:0000313" key="10">
    <source>
        <dbReference type="EMBL" id="CAD7620782.1"/>
    </source>
</evidence>
<evidence type="ECO:0000256" key="3">
    <source>
        <dbReference type="ARBA" id="ARBA00022792"/>
    </source>
</evidence>
<dbReference type="Pfam" id="PF03144">
    <property type="entry name" value="GTP_EFTU_D2"/>
    <property type="match status" value="1"/>
</dbReference>
<dbReference type="OrthoDB" id="1074at2759"/>
<dbReference type="Gene3D" id="2.40.30.10">
    <property type="entry name" value="Translation factors"/>
    <property type="match status" value="1"/>
</dbReference>
<keyword evidence="7 8" id="KW-0472">Membrane</keyword>
<dbReference type="Pfam" id="PF00009">
    <property type="entry name" value="GTP_EFTU"/>
    <property type="match status" value="1"/>
</dbReference>
<dbReference type="InterPro" id="IPR000795">
    <property type="entry name" value="T_Tr_GTP-bd_dom"/>
</dbReference>
<dbReference type="FunFam" id="3.30.70.870:FF:000004">
    <property type="entry name" value="Translation factor GUF1, mitochondrial"/>
    <property type="match status" value="1"/>
</dbReference>
<dbReference type="GO" id="GO:0003924">
    <property type="term" value="F:GTPase activity"/>
    <property type="evidence" value="ECO:0007669"/>
    <property type="project" value="UniProtKB-UniRule"/>
</dbReference>
<dbReference type="Gene3D" id="3.30.70.2570">
    <property type="entry name" value="Elongation factor 4, C-terminal domain"/>
    <property type="match status" value="1"/>
</dbReference>
<comment type="caution">
    <text evidence="8">Lacks conserved residue(s) required for the propagation of feature annotation.</text>
</comment>
<evidence type="ECO:0000259" key="9">
    <source>
        <dbReference type="PROSITE" id="PS51722"/>
    </source>
</evidence>
<dbReference type="InterPro" id="IPR006297">
    <property type="entry name" value="EF-4"/>
</dbReference>
<dbReference type="InterPro" id="IPR013842">
    <property type="entry name" value="LepA_CTD"/>
</dbReference>
<dbReference type="CDD" id="cd00881">
    <property type="entry name" value="GTP_translation_factor"/>
    <property type="match status" value="1"/>
</dbReference>
<gene>
    <name evidence="10" type="ORF">OSB1V03_LOCUS1263</name>
</gene>
<keyword evidence="8" id="KW-0648">Protein biosynthesis</keyword>
<dbReference type="InterPro" id="IPR000640">
    <property type="entry name" value="EFG_V-like"/>
</dbReference>
<dbReference type="Pfam" id="PF00679">
    <property type="entry name" value="EFG_C"/>
    <property type="match status" value="1"/>
</dbReference>
<dbReference type="InterPro" id="IPR035654">
    <property type="entry name" value="LepA_IV"/>
</dbReference>
<dbReference type="InterPro" id="IPR027417">
    <property type="entry name" value="P-loop_NTPase"/>
</dbReference>
<dbReference type="CDD" id="cd16260">
    <property type="entry name" value="EF4_III"/>
    <property type="match status" value="1"/>
</dbReference>
<dbReference type="FunFam" id="3.40.50.300:FF:000078">
    <property type="entry name" value="Elongation factor 4"/>
    <property type="match status" value="1"/>
</dbReference>
<dbReference type="NCBIfam" id="TIGR00231">
    <property type="entry name" value="small_GTP"/>
    <property type="match status" value="2"/>
</dbReference>
<evidence type="ECO:0000256" key="1">
    <source>
        <dbReference type="ARBA" id="ARBA00005454"/>
    </source>
</evidence>
<keyword evidence="6 8" id="KW-0342">GTP-binding</keyword>
<evidence type="ECO:0000256" key="5">
    <source>
        <dbReference type="ARBA" id="ARBA00023128"/>
    </source>
</evidence>
<dbReference type="PROSITE" id="PS51722">
    <property type="entry name" value="G_TR_2"/>
    <property type="match status" value="1"/>
</dbReference>
<dbReference type="CDD" id="cd03709">
    <property type="entry name" value="lepA_C"/>
    <property type="match status" value="1"/>
</dbReference>
<dbReference type="FunFam" id="3.30.70.2570:FF:000001">
    <property type="entry name" value="Translation factor GUF1, mitochondrial"/>
    <property type="match status" value="1"/>
</dbReference>
<evidence type="ECO:0000256" key="2">
    <source>
        <dbReference type="ARBA" id="ARBA00022741"/>
    </source>
</evidence>
<dbReference type="PROSITE" id="PS00301">
    <property type="entry name" value="G_TR_1"/>
    <property type="match status" value="2"/>
</dbReference>
<dbReference type="GO" id="GO:0045727">
    <property type="term" value="P:positive regulation of translation"/>
    <property type="evidence" value="ECO:0007669"/>
    <property type="project" value="UniProtKB-UniRule"/>
</dbReference>
<reference evidence="10" key="1">
    <citation type="submission" date="2020-11" db="EMBL/GenBank/DDBJ databases">
        <authorList>
            <person name="Tran Van P."/>
        </authorList>
    </citation>
    <scope>NUCLEOTIDE SEQUENCE</scope>
</reference>
<dbReference type="SUPFAM" id="SSF54980">
    <property type="entry name" value="EF-G C-terminal domain-like"/>
    <property type="match status" value="2"/>
</dbReference>
<dbReference type="Gene3D" id="3.30.70.870">
    <property type="entry name" value="Elongation Factor G (Translational Gtpase), domain 3"/>
    <property type="match status" value="1"/>
</dbReference>
<dbReference type="Proteomes" id="UP000759131">
    <property type="component" value="Unassembled WGS sequence"/>
</dbReference>
<dbReference type="GO" id="GO:0005525">
    <property type="term" value="F:GTP binding"/>
    <property type="evidence" value="ECO:0007669"/>
    <property type="project" value="UniProtKB-UniRule"/>
</dbReference>
<dbReference type="FunFam" id="3.30.70.240:FF:000007">
    <property type="entry name" value="Translation factor GUF1, mitochondrial"/>
    <property type="match status" value="1"/>
</dbReference>
<dbReference type="GO" id="GO:0006412">
    <property type="term" value="P:translation"/>
    <property type="evidence" value="ECO:0007669"/>
    <property type="project" value="UniProtKB-KW"/>
</dbReference>
<dbReference type="SUPFAM" id="SSF50447">
    <property type="entry name" value="Translation proteins"/>
    <property type="match status" value="1"/>
</dbReference>
<protein>
    <recommendedName>
        <fullName evidence="8">Translation factor GUF1 homolog, mitochondrial</fullName>
        <ecNumber evidence="8">3.6.5.n1</ecNumber>
    </recommendedName>
    <alternativeName>
        <fullName evidence="8">Elongation factor 4 homolog</fullName>
        <shortName evidence="8">EF-4</shortName>
    </alternativeName>
    <alternativeName>
        <fullName evidence="8">GTPase GUF1 homolog</fullName>
    </alternativeName>
    <alternativeName>
        <fullName evidence="8">Ribosomal back-translocase</fullName>
    </alternativeName>
</protein>
<proteinExistence type="inferred from homology"/>
<dbReference type="EMBL" id="CAJPIZ010000349">
    <property type="protein sequence ID" value="CAG2101212.1"/>
    <property type="molecule type" value="Genomic_DNA"/>
</dbReference>
<dbReference type="EC" id="3.6.5.n1" evidence="8"/>
<dbReference type="InterPro" id="IPR004161">
    <property type="entry name" value="EFTu-like_2"/>
</dbReference>
<dbReference type="GO" id="GO:0005743">
    <property type="term" value="C:mitochondrial inner membrane"/>
    <property type="evidence" value="ECO:0007669"/>
    <property type="project" value="UniProtKB-SubCell"/>
</dbReference>
<comment type="catalytic activity">
    <reaction evidence="8">
        <text>GTP + H2O = GDP + phosphate + H(+)</text>
        <dbReference type="Rhea" id="RHEA:19669"/>
        <dbReference type="ChEBI" id="CHEBI:15377"/>
        <dbReference type="ChEBI" id="CHEBI:15378"/>
        <dbReference type="ChEBI" id="CHEBI:37565"/>
        <dbReference type="ChEBI" id="CHEBI:43474"/>
        <dbReference type="ChEBI" id="CHEBI:58189"/>
        <dbReference type="EC" id="3.6.5.n1"/>
    </reaction>
</comment>
<comment type="subcellular location">
    <subcellularLocation>
        <location evidence="8">Mitochondrion inner membrane</location>
        <topology evidence="8">Peripheral membrane protein</topology>
        <orientation evidence="8">Matrix side</orientation>
    </subcellularLocation>
</comment>
<dbReference type="GO" id="GO:0097177">
    <property type="term" value="F:mitochondrial ribosome binding"/>
    <property type="evidence" value="ECO:0007669"/>
    <property type="project" value="TreeGrafter"/>
</dbReference>
<dbReference type="AlphaFoldDB" id="A0A7R9PUH4"/>
<organism evidence="10">
    <name type="scientific">Medioppia subpectinata</name>
    <dbReference type="NCBI Taxonomy" id="1979941"/>
    <lineage>
        <taxon>Eukaryota</taxon>
        <taxon>Metazoa</taxon>
        <taxon>Ecdysozoa</taxon>
        <taxon>Arthropoda</taxon>
        <taxon>Chelicerata</taxon>
        <taxon>Arachnida</taxon>
        <taxon>Acari</taxon>
        <taxon>Acariformes</taxon>
        <taxon>Sarcoptiformes</taxon>
        <taxon>Oribatida</taxon>
        <taxon>Brachypylina</taxon>
        <taxon>Oppioidea</taxon>
        <taxon>Oppiidae</taxon>
        <taxon>Medioppia</taxon>
    </lineage>
</organism>
<dbReference type="SUPFAM" id="SSF52540">
    <property type="entry name" value="P-loop containing nucleoside triphosphate hydrolases"/>
    <property type="match status" value="2"/>
</dbReference>
<feature type="binding site" evidence="8">
    <location>
        <begin position="225"/>
        <end position="229"/>
    </location>
    <ligand>
        <name>GTP</name>
        <dbReference type="ChEBI" id="CHEBI:37565"/>
    </ligand>
</feature>
<comment type="similarity">
    <text evidence="1">Belongs to the TRAFAC class translation factor GTPase superfamily. Classic translation factor GTPase family. LepA subfamily.</text>
</comment>
<comment type="similarity">
    <text evidence="8">Belongs to the GTP-binding elongation factor family. LepA subfamily.</text>
</comment>
<dbReference type="InterPro" id="IPR009000">
    <property type="entry name" value="Transl_B-barrel_sf"/>
</dbReference>
<dbReference type="Gene3D" id="3.30.70.240">
    <property type="match status" value="1"/>
</dbReference>
<dbReference type="Gene3D" id="3.40.50.300">
    <property type="entry name" value="P-loop containing nucleotide triphosphate hydrolases"/>
    <property type="match status" value="2"/>
</dbReference>
<dbReference type="EMBL" id="OC854924">
    <property type="protein sequence ID" value="CAD7620782.1"/>
    <property type="molecule type" value="Genomic_DNA"/>
</dbReference>
<dbReference type="PRINTS" id="PR00315">
    <property type="entry name" value="ELONGATNFCT"/>
</dbReference>
<dbReference type="PANTHER" id="PTHR43512:SF7">
    <property type="entry name" value="TRANSLATION FACTOR GUF1, MITOCHONDRIAL"/>
    <property type="match status" value="1"/>
</dbReference>
<keyword evidence="11" id="KW-1185">Reference proteome</keyword>
<sequence>MSMEMSVYSPEQIRNFCIIAHINHGKSTLSDRMLEVTKTIAKELNAKQYLDKLDVERERGITVKAQTCSMVWNYNNTPYLLNLIDTPGHVDFSYEVWRSVAACEGALILVDANSGVQAQTVAHFNHALLAELTIIPVLNKIDLKNADPKAAALQMNKLFDIQEKDILKVSAKHGSVTKTIAKELNAKQYLDKLDVERERGITVKAQTCSMVWNYNNTPYLLNLIDTPGHVDFSYEVWRSVAACEGALILVDANSGVQAQTVAHFNHALLAELTIIPVLNKIDLKNADPKTAALQMNKLFDIQEKDILKVSAKHGSGVEQLLNELIDRIPAPTGDPNNPLKVLYSIIAIDMVFIIRFFLKAMVFDLWHQPFRGVILLIRILEGCLKTGDEITLLSSDKSHTIKKMSVLHPEEVSTNALYAGQVGVIEANITEHKDVNIGDIIVKSGDKPTDGLNVIKVTEIQKAVPMVFASVYPCEQSAFNELSKAINKLLLNDNAVDLTKESHPALGNGFRLGFLGLLHMEVFCQRLDDEFNAQVIITAPSVPYKREKNIKAFGSEELVITNASKLPNVAIISEYFEPMVIGTVITPELYLNDVNNICLNRRGIQTNSYYIDNTRLLLQYKFPLSEIIIDFYDELKSVTSGYASFDYEDSGYESTKLVKLDVLLNDKPVDELSLLVNALRAKTYGKNICLKLKDSLKRQQFKIKIQAAIGGKIVAREDIKAYRKDVTAKLYGGDTTRRDKLLQRQAEGKRRLRRIGNIEITSETLINVFKK</sequence>
<dbReference type="InterPro" id="IPR038363">
    <property type="entry name" value="LepA_C_sf"/>
</dbReference>
<accession>A0A7R9PUH4</accession>
<dbReference type="InterPro" id="IPR005225">
    <property type="entry name" value="Small_GTP-bd"/>
</dbReference>
<evidence type="ECO:0000313" key="11">
    <source>
        <dbReference type="Proteomes" id="UP000759131"/>
    </source>
</evidence>
<dbReference type="Pfam" id="PF06421">
    <property type="entry name" value="LepA_C"/>
    <property type="match status" value="1"/>
</dbReference>
<keyword evidence="4 8" id="KW-0378">Hydrolase</keyword>
<dbReference type="InterPro" id="IPR031157">
    <property type="entry name" value="G_TR_CS"/>
</dbReference>
<dbReference type="HAMAP" id="MF_00071">
    <property type="entry name" value="LepA"/>
    <property type="match status" value="1"/>
</dbReference>
<comment type="function">
    <text evidence="8">Promotes mitochondrial protein synthesis. May act as a fidelity factor of the translation reaction, by catalyzing a one-codon backward translocation of tRNAs on improperly translocated ribosomes. Binds to mitochondrial ribosomes in a GTP-dependent manner.</text>
</comment>
<name>A0A7R9PUH4_9ACAR</name>